<protein>
    <submittedName>
        <fullName evidence="2">MFS family permease</fullName>
    </submittedName>
</protein>
<keyword evidence="3" id="KW-1185">Reference proteome</keyword>
<sequence length="378" mass="40345">MYSESDIEAAVASGALTPEAAAALRASVAQNRASPLVDEESFRLITGFNDIFVSIAAILLLVAVGWIGSSIGGAFLPAPLSPEIDPFGPEQAAFQRHMAASALFGGAFVAATSWMLAEYFTRARRMALPSILLLATFALGTAGALFGLVQVIMPGLRDQAAATSAAFVGICTAGAIYLHWRRFHVPITIAALTGALVSTVISLTFAAVPALLNAWLWMLLGSGLCVFAFAMWWDMSDRTRTTRRSDVAFWLHLAAAPMIAHPIFWLLGVMNGEVNAGTALVVIGLYVLFGIVALAIDRRALLVSSLFYVLYAMEALFKQFGAVSLNVALTGLVIGSLLLMLSAFWHVARRVVVSKLPLDWQAKLPALDRPVVVTPRPA</sequence>
<dbReference type="RefSeq" id="WP_167071975.1">
    <property type="nucleotide sequence ID" value="NZ_JAAOZC010000001.1"/>
</dbReference>
<name>A0ABX0TNS3_9SPHN</name>
<feature type="transmembrane region" description="Helical" evidence="1">
    <location>
        <begin position="274"/>
        <end position="293"/>
    </location>
</feature>
<feature type="transmembrane region" description="Helical" evidence="1">
    <location>
        <begin position="98"/>
        <end position="119"/>
    </location>
</feature>
<feature type="transmembrane region" description="Helical" evidence="1">
    <location>
        <begin position="300"/>
        <end position="317"/>
    </location>
</feature>
<feature type="transmembrane region" description="Helical" evidence="1">
    <location>
        <begin position="214"/>
        <end position="235"/>
    </location>
</feature>
<keyword evidence="1" id="KW-0472">Membrane</keyword>
<feature type="transmembrane region" description="Helical" evidence="1">
    <location>
        <begin position="187"/>
        <end position="208"/>
    </location>
</feature>
<evidence type="ECO:0000313" key="3">
    <source>
        <dbReference type="Proteomes" id="UP000727456"/>
    </source>
</evidence>
<feature type="transmembrane region" description="Helical" evidence="1">
    <location>
        <begin position="131"/>
        <end position="153"/>
    </location>
</feature>
<gene>
    <name evidence="2" type="ORF">FHS31_000753</name>
</gene>
<reference evidence="2 3" key="1">
    <citation type="submission" date="2020-03" db="EMBL/GenBank/DDBJ databases">
        <title>Genomic Encyclopedia of Type Strains, Phase III (KMG-III): the genomes of soil and plant-associated and newly described type strains.</title>
        <authorList>
            <person name="Whitman W."/>
        </authorList>
    </citation>
    <scope>NUCLEOTIDE SEQUENCE [LARGE SCALE GENOMIC DNA]</scope>
    <source>
        <strain evidence="2 3">CECT 8804</strain>
    </source>
</reference>
<feature type="transmembrane region" description="Helical" evidence="1">
    <location>
        <begin position="159"/>
        <end position="180"/>
    </location>
</feature>
<keyword evidence="1" id="KW-0812">Transmembrane</keyword>
<evidence type="ECO:0000256" key="1">
    <source>
        <dbReference type="SAM" id="Phobius"/>
    </source>
</evidence>
<proteinExistence type="predicted"/>
<evidence type="ECO:0000313" key="2">
    <source>
        <dbReference type="EMBL" id="NIJ07171.1"/>
    </source>
</evidence>
<comment type="caution">
    <text evidence="2">The sequence shown here is derived from an EMBL/GenBank/DDBJ whole genome shotgun (WGS) entry which is preliminary data.</text>
</comment>
<keyword evidence="1" id="KW-1133">Transmembrane helix</keyword>
<feature type="transmembrane region" description="Helical" evidence="1">
    <location>
        <begin position="247"/>
        <end position="268"/>
    </location>
</feature>
<organism evidence="2 3">
    <name type="scientific">Sphingomonas vulcanisoli</name>
    <dbReference type="NCBI Taxonomy" id="1658060"/>
    <lineage>
        <taxon>Bacteria</taxon>
        <taxon>Pseudomonadati</taxon>
        <taxon>Pseudomonadota</taxon>
        <taxon>Alphaproteobacteria</taxon>
        <taxon>Sphingomonadales</taxon>
        <taxon>Sphingomonadaceae</taxon>
        <taxon>Sphingomonas</taxon>
    </lineage>
</organism>
<dbReference type="EMBL" id="JAAOZC010000001">
    <property type="protein sequence ID" value="NIJ07171.1"/>
    <property type="molecule type" value="Genomic_DNA"/>
</dbReference>
<dbReference type="Proteomes" id="UP000727456">
    <property type="component" value="Unassembled WGS sequence"/>
</dbReference>
<feature type="transmembrane region" description="Helical" evidence="1">
    <location>
        <begin position="51"/>
        <end position="78"/>
    </location>
</feature>
<accession>A0ABX0TNS3</accession>
<feature type="transmembrane region" description="Helical" evidence="1">
    <location>
        <begin position="323"/>
        <end position="345"/>
    </location>
</feature>